<evidence type="ECO:0000259" key="1">
    <source>
        <dbReference type="Pfam" id="PF15919"/>
    </source>
</evidence>
<dbReference type="InterPro" id="IPR031807">
    <property type="entry name" value="HicB-like"/>
</dbReference>
<organism evidence="2 3">
    <name type="scientific">Spirosoma foliorum</name>
    <dbReference type="NCBI Taxonomy" id="2710596"/>
    <lineage>
        <taxon>Bacteria</taxon>
        <taxon>Pseudomonadati</taxon>
        <taxon>Bacteroidota</taxon>
        <taxon>Cytophagia</taxon>
        <taxon>Cytophagales</taxon>
        <taxon>Cytophagaceae</taxon>
        <taxon>Spirosoma</taxon>
    </lineage>
</organism>
<evidence type="ECO:0000313" key="2">
    <source>
        <dbReference type="EMBL" id="QMW07102.1"/>
    </source>
</evidence>
<accession>A0A7G5H7L0</accession>
<dbReference type="Proteomes" id="UP000515369">
    <property type="component" value="Chromosome"/>
</dbReference>
<reference evidence="2 3" key="1">
    <citation type="submission" date="2020-07" db="EMBL/GenBank/DDBJ databases">
        <title>Spirosoma foliorum sp. nov., isolated from the leaves on the Nejang mountain Korea, Republic of.</title>
        <authorList>
            <person name="Ho H."/>
            <person name="Lee Y.-J."/>
            <person name="Nurcahyanto D.-A."/>
            <person name="Kim S.-G."/>
        </authorList>
    </citation>
    <scope>NUCLEOTIDE SEQUENCE [LARGE SCALE GENOMIC DNA]</scope>
    <source>
        <strain evidence="2 3">PL0136</strain>
    </source>
</reference>
<gene>
    <name evidence="2" type="ORF">H3H32_27360</name>
</gene>
<dbReference type="AlphaFoldDB" id="A0A7G5H7L0"/>
<dbReference type="SUPFAM" id="SSF143100">
    <property type="entry name" value="TTHA1013/TTHA0281-like"/>
    <property type="match status" value="1"/>
</dbReference>
<dbReference type="Gene3D" id="3.30.160.250">
    <property type="match status" value="1"/>
</dbReference>
<dbReference type="PANTHER" id="PTHR34504:SF4">
    <property type="entry name" value="ANTITOXIN HICB"/>
    <property type="match status" value="1"/>
</dbReference>
<dbReference type="PANTHER" id="PTHR34504">
    <property type="entry name" value="ANTITOXIN HICB"/>
    <property type="match status" value="1"/>
</dbReference>
<keyword evidence="3" id="KW-1185">Reference proteome</keyword>
<dbReference type="InterPro" id="IPR035069">
    <property type="entry name" value="TTHA1013/TTHA0281-like"/>
</dbReference>
<feature type="domain" description="HicB-like antitoxin of toxin-antitoxin system" evidence="1">
    <location>
        <begin position="6"/>
        <end position="64"/>
    </location>
</feature>
<dbReference type="KEGG" id="sfol:H3H32_27360"/>
<evidence type="ECO:0000313" key="3">
    <source>
        <dbReference type="Proteomes" id="UP000515369"/>
    </source>
</evidence>
<name>A0A7G5H7L0_9BACT</name>
<dbReference type="InterPro" id="IPR051404">
    <property type="entry name" value="TA_system_antitoxin"/>
</dbReference>
<sequence>MKQATYRVLLRKEPEGVYTAIVPSIPGCVTWGETIEEAIAMAREAAEGCLEVYAEKGIPIDDDSETFEYSINLPVAPLTDQAA</sequence>
<dbReference type="Pfam" id="PF15919">
    <property type="entry name" value="HicB_lk_antitox"/>
    <property type="match status" value="1"/>
</dbReference>
<proteinExistence type="predicted"/>
<dbReference type="EMBL" id="CP059732">
    <property type="protein sequence ID" value="QMW07102.1"/>
    <property type="molecule type" value="Genomic_DNA"/>
</dbReference>
<protein>
    <submittedName>
        <fullName evidence="2">Type II toxin-antitoxin system HicB family antitoxin</fullName>
    </submittedName>
</protein>